<dbReference type="Proteomes" id="UP000661858">
    <property type="component" value="Unassembled WGS sequence"/>
</dbReference>
<proteinExistence type="inferred from homology"/>
<dbReference type="RefSeq" id="WP_201834810.1">
    <property type="nucleotide sequence ID" value="NZ_JAERRK010000005.1"/>
</dbReference>
<evidence type="ECO:0000313" key="8">
    <source>
        <dbReference type="EMBL" id="MBL1082674.1"/>
    </source>
</evidence>
<organism evidence="8 9">
    <name type="scientific">Streptomyces actinomycinicus</name>
    <dbReference type="NCBI Taxonomy" id="1695166"/>
    <lineage>
        <taxon>Bacteria</taxon>
        <taxon>Bacillati</taxon>
        <taxon>Actinomycetota</taxon>
        <taxon>Actinomycetes</taxon>
        <taxon>Kitasatosporales</taxon>
        <taxon>Streptomycetaceae</taxon>
        <taxon>Streptomyces</taxon>
    </lineage>
</organism>
<evidence type="ECO:0000256" key="7">
    <source>
        <dbReference type="SAM" id="MobiDB-lite"/>
    </source>
</evidence>
<evidence type="ECO:0000256" key="6">
    <source>
        <dbReference type="ARBA" id="ARBA00023033"/>
    </source>
</evidence>
<dbReference type="EMBL" id="JAERRK010000005">
    <property type="protein sequence ID" value="MBL1082674.1"/>
    <property type="molecule type" value="Genomic_DNA"/>
</dbReference>
<evidence type="ECO:0000256" key="1">
    <source>
        <dbReference type="ARBA" id="ARBA00010617"/>
    </source>
</evidence>
<dbReference type="GO" id="GO:0016705">
    <property type="term" value="F:oxidoreductase activity, acting on paired donors, with incorporation or reduction of molecular oxygen"/>
    <property type="evidence" value="ECO:0007669"/>
    <property type="project" value="InterPro"/>
</dbReference>
<dbReference type="SUPFAM" id="SSF48264">
    <property type="entry name" value="Cytochrome P450"/>
    <property type="match status" value="1"/>
</dbReference>
<dbReference type="PANTHER" id="PTHR46696">
    <property type="entry name" value="P450, PUTATIVE (EUROFUNG)-RELATED"/>
    <property type="match status" value="1"/>
</dbReference>
<dbReference type="GO" id="GO:0005506">
    <property type="term" value="F:iron ion binding"/>
    <property type="evidence" value="ECO:0007669"/>
    <property type="project" value="InterPro"/>
</dbReference>
<evidence type="ECO:0000256" key="2">
    <source>
        <dbReference type="ARBA" id="ARBA00022617"/>
    </source>
</evidence>
<dbReference type="FunFam" id="1.10.630.10:FF:000018">
    <property type="entry name" value="Cytochrome P450 monooxygenase"/>
    <property type="match status" value="1"/>
</dbReference>
<dbReference type="Pfam" id="PF00067">
    <property type="entry name" value="p450"/>
    <property type="match status" value="1"/>
</dbReference>
<keyword evidence="6" id="KW-0503">Monooxygenase</keyword>
<dbReference type="GO" id="GO:0020037">
    <property type="term" value="F:heme binding"/>
    <property type="evidence" value="ECO:0007669"/>
    <property type="project" value="InterPro"/>
</dbReference>
<dbReference type="GO" id="GO:0004497">
    <property type="term" value="F:monooxygenase activity"/>
    <property type="evidence" value="ECO:0007669"/>
    <property type="project" value="UniProtKB-KW"/>
</dbReference>
<dbReference type="CDD" id="cd20625">
    <property type="entry name" value="CYP164-like"/>
    <property type="match status" value="1"/>
</dbReference>
<keyword evidence="5" id="KW-0408">Iron</keyword>
<dbReference type="PRINTS" id="PR00359">
    <property type="entry name" value="BP450"/>
</dbReference>
<keyword evidence="3" id="KW-0479">Metal-binding</keyword>
<dbReference type="InterPro" id="IPR002397">
    <property type="entry name" value="Cyt_P450_B"/>
</dbReference>
<keyword evidence="4" id="KW-0560">Oxidoreductase</keyword>
<name>A0A937JKM2_9ACTN</name>
<dbReference type="PANTHER" id="PTHR46696:SF1">
    <property type="entry name" value="CYTOCHROME P450 YJIB-RELATED"/>
    <property type="match status" value="1"/>
</dbReference>
<sequence length="407" mass="44574">MTTGTLSAQILDPANRADPYPLYAELRKQPVMREDDGTYLVSTYHEVRSLANDPRLSQDTRNQPPGRIRHPEEPGSGLPPSFILTDPPLHDRLRATANRPFGPPHSPRFLDGLRGELASVVTGLLDRFDGKDRVDIVDDFSYPLPVTAICRVLGVPREDEPRFHSLADAVASGIDPQQQAGEGLEKTQQARQELGAYLAGLIDAERRHPGPGLLSALAPETGPGGSMTPEDLVATAILLLVAGHETTVNLITNTTLTLLRHPGILERFRNEPELTVPLIEEVLRYEPPVQFVPLATAMADIDLAGTTIPKGSPVWLMIAAANRDPGRFEDPDSFVPDRKDNQHLGFYTGIHYCFGAPLARIEAQLALPELFRRVKDLHLLEDPPPYRANAVLRGPRHLPVTIGGLTG</sequence>
<protein>
    <submittedName>
        <fullName evidence="8">Cytochrome P450</fullName>
    </submittedName>
</protein>
<gene>
    <name evidence="8" type="ORF">JK359_11900</name>
</gene>
<evidence type="ECO:0000256" key="4">
    <source>
        <dbReference type="ARBA" id="ARBA00023002"/>
    </source>
</evidence>
<keyword evidence="2" id="KW-0349">Heme</keyword>
<reference evidence="8" key="1">
    <citation type="submission" date="2021-01" db="EMBL/GenBank/DDBJ databases">
        <title>WGS of actinomycetes isolated from Thailand.</title>
        <authorList>
            <person name="Thawai C."/>
        </authorList>
    </citation>
    <scope>NUCLEOTIDE SEQUENCE</scope>
    <source>
        <strain evidence="8">RCU-197</strain>
    </source>
</reference>
<dbReference type="InterPro" id="IPR001128">
    <property type="entry name" value="Cyt_P450"/>
</dbReference>
<accession>A0A937JKM2</accession>
<comment type="caution">
    <text evidence="8">The sequence shown here is derived from an EMBL/GenBank/DDBJ whole genome shotgun (WGS) entry which is preliminary data.</text>
</comment>
<dbReference type="Gene3D" id="1.10.630.10">
    <property type="entry name" value="Cytochrome P450"/>
    <property type="match status" value="1"/>
</dbReference>
<keyword evidence="9" id="KW-1185">Reference proteome</keyword>
<comment type="similarity">
    <text evidence="1">Belongs to the cytochrome P450 family.</text>
</comment>
<dbReference type="AlphaFoldDB" id="A0A937JKM2"/>
<dbReference type="InterPro" id="IPR036396">
    <property type="entry name" value="Cyt_P450_sf"/>
</dbReference>
<evidence type="ECO:0000256" key="5">
    <source>
        <dbReference type="ARBA" id="ARBA00023004"/>
    </source>
</evidence>
<evidence type="ECO:0000313" key="9">
    <source>
        <dbReference type="Proteomes" id="UP000661858"/>
    </source>
</evidence>
<evidence type="ECO:0000256" key="3">
    <source>
        <dbReference type="ARBA" id="ARBA00022723"/>
    </source>
</evidence>
<feature type="region of interest" description="Disordered" evidence="7">
    <location>
        <begin position="50"/>
        <end position="88"/>
    </location>
</feature>